<protein>
    <submittedName>
        <fullName evidence="4">NAD(P)-dependent dehydrogenase (Short-subunit alcohol dehydrogenase family)</fullName>
    </submittedName>
</protein>
<feature type="region of interest" description="Disordered" evidence="3">
    <location>
        <begin position="174"/>
        <end position="200"/>
    </location>
</feature>
<accession>A0ABU1VAY0</accession>
<reference evidence="4 5" key="1">
    <citation type="submission" date="2023-07" db="EMBL/GenBank/DDBJ databases">
        <title>Sorghum-associated microbial communities from plants grown in Nebraska, USA.</title>
        <authorList>
            <person name="Schachtman D."/>
        </authorList>
    </citation>
    <scope>NUCLEOTIDE SEQUENCE [LARGE SCALE GENOMIC DNA]</scope>
    <source>
        <strain evidence="4 5">BE240</strain>
    </source>
</reference>
<organism evidence="4 5">
    <name type="scientific">Hydrogenophaga laconesensis</name>
    <dbReference type="NCBI Taxonomy" id="1805971"/>
    <lineage>
        <taxon>Bacteria</taxon>
        <taxon>Pseudomonadati</taxon>
        <taxon>Pseudomonadota</taxon>
        <taxon>Betaproteobacteria</taxon>
        <taxon>Burkholderiales</taxon>
        <taxon>Comamonadaceae</taxon>
        <taxon>Hydrogenophaga</taxon>
    </lineage>
</organism>
<comment type="caution">
    <text evidence="4">The sequence shown here is derived from an EMBL/GenBank/DDBJ whole genome shotgun (WGS) entry which is preliminary data.</text>
</comment>
<evidence type="ECO:0000313" key="4">
    <source>
        <dbReference type="EMBL" id="MDR7094619.1"/>
    </source>
</evidence>
<dbReference type="InterPro" id="IPR051122">
    <property type="entry name" value="SDR_DHRS6-like"/>
</dbReference>
<dbReference type="EMBL" id="JAVDWE010000005">
    <property type="protein sequence ID" value="MDR7094619.1"/>
    <property type="molecule type" value="Genomic_DNA"/>
</dbReference>
<sequence length="200" mass="21134">MRANSLIGKNAFFVGGSSGIGLAAARLAQEMGANVILGGNNARQLTEEAGILKCSGFAGMDVSDRRSVQSAVQDLPRIDHLIITAGRRITGRLVDSEPDQLLEAVRERVWGAVYVVHSLLGKLAPGASIILTSGVLSQRPSAPGNSVLAASVGAVEALVRGLAIELQPMRVNVKSPRKPEPVGSREFPQQESLHEEVQIQ</sequence>
<dbReference type="Pfam" id="PF13561">
    <property type="entry name" value="adh_short_C2"/>
    <property type="match status" value="1"/>
</dbReference>
<proteinExistence type="inferred from homology"/>
<dbReference type="InterPro" id="IPR036291">
    <property type="entry name" value="NAD(P)-bd_dom_sf"/>
</dbReference>
<evidence type="ECO:0000256" key="1">
    <source>
        <dbReference type="ARBA" id="ARBA00006484"/>
    </source>
</evidence>
<gene>
    <name evidence="4" type="ORF">J2X09_002360</name>
</gene>
<dbReference type="PANTHER" id="PTHR43477">
    <property type="entry name" value="DIHYDROANTICAPSIN 7-DEHYDROGENASE"/>
    <property type="match status" value="1"/>
</dbReference>
<dbReference type="InterPro" id="IPR002347">
    <property type="entry name" value="SDR_fam"/>
</dbReference>
<dbReference type="PANTHER" id="PTHR43477:SF1">
    <property type="entry name" value="DIHYDROANTICAPSIN 7-DEHYDROGENASE"/>
    <property type="match status" value="1"/>
</dbReference>
<evidence type="ECO:0000313" key="5">
    <source>
        <dbReference type="Proteomes" id="UP001265550"/>
    </source>
</evidence>
<dbReference type="Proteomes" id="UP001265550">
    <property type="component" value="Unassembled WGS sequence"/>
</dbReference>
<dbReference type="PRINTS" id="PR00081">
    <property type="entry name" value="GDHRDH"/>
</dbReference>
<dbReference type="RefSeq" id="WP_204733606.1">
    <property type="nucleotide sequence ID" value="NZ_JAVDWE010000005.1"/>
</dbReference>
<comment type="similarity">
    <text evidence="1">Belongs to the short-chain dehydrogenases/reductases (SDR) family.</text>
</comment>
<dbReference type="Gene3D" id="3.40.50.720">
    <property type="entry name" value="NAD(P)-binding Rossmann-like Domain"/>
    <property type="match status" value="1"/>
</dbReference>
<evidence type="ECO:0000256" key="3">
    <source>
        <dbReference type="SAM" id="MobiDB-lite"/>
    </source>
</evidence>
<evidence type="ECO:0000256" key="2">
    <source>
        <dbReference type="ARBA" id="ARBA00023002"/>
    </source>
</evidence>
<keyword evidence="5" id="KW-1185">Reference proteome</keyword>
<name>A0ABU1VAY0_9BURK</name>
<keyword evidence="2" id="KW-0560">Oxidoreductase</keyword>
<dbReference type="SUPFAM" id="SSF51735">
    <property type="entry name" value="NAD(P)-binding Rossmann-fold domains"/>
    <property type="match status" value="1"/>
</dbReference>